<dbReference type="NCBIfam" id="TIGR00711">
    <property type="entry name" value="efflux_EmrB"/>
    <property type="match status" value="1"/>
</dbReference>
<feature type="transmembrane region" description="Helical" evidence="8">
    <location>
        <begin position="58"/>
        <end position="75"/>
    </location>
</feature>
<feature type="transmembrane region" description="Helical" evidence="8">
    <location>
        <begin position="400"/>
        <end position="423"/>
    </location>
</feature>
<protein>
    <submittedName>
        <fullName evidence="10">DHA2 family efflux MFS transporter permease subunit</fullName>
    </submittedName>
</protein>
<evidence type="ECO:0000256" key="6">
    <source>
        <dbReference type="ARBA" id="ARBA00022989"/>
    </source>
</evidence>
<evidence type="ECO:0000256" key="3">
    <source>
        <dbReference type="ARBA" id="ARBA00022448"/>
    </source>
</evidence>
<feature type="transmembrane region" description="Helical" evidence="8">
    <location>
        <begin position="12"/>
        <end position="38"/>
    </location>
</feature>
<feature type="transmembrane region" description="Helical" evidence="8">
    <location>
        <begin position="303"/>
        <end position="323"/>
    </location>
</feature>
<feature type="transmembrane region" description="Helical" evidence="8">
    <location>
        <begin position="203"/>
        <end position="222"/>
    </location>
</feature>
<comment type="subcellular location">
    <subcellularLocation>
        <location evidence="1">Cell membrane</location>
        <topology evidence="1">Multi-pass membrane protein</topology>
    </subcellularLocation>
</comment>
<dbReference type="PANTHER" id="PTHR42718:SF9">
    <property type="entry name" value="MAJOR FACILITATOR SUPERFAMILY MULTIDRUG TRANSPORTER MFSC"/>
    <property type="match status" value="1"/>
</dbReference>
<reference evidence="11" key="1">
    <citation type="journal article" date="2019" name="J. Bacteriol.">
        <title>A Mutagenic Screen Identifies a TonB-Dependent Receptor Required for the Lanthanide Metal Switch in the Type I Methanotroph 'Methylotuvimicrobium buryatense' 5GB1C.</title>
        <authorList>
            <person name="Groom J.D."/>
            <person name="Ford S.M."/>
            <person name="Pesesky M.W."/>
            <person name="Lidstrom M.E."/>
        </authorList>
    </citation>
    <scope>NUCLEOTIDE SEQUENCE [LARGE SCALE GENOMIC DNA]</scope>
    <source>
        <strain evidence="11">5GB1C</strain>
    </source>
</reference>
<evidence type="ECO:0000256" key="2">
    <source>
        <dbReference type="ARBA" id="ARBA00008537"/>
    </source>
</evidence>
<dbReference type="GO" id="GO:0005886">
    <property type="term" value="C:plasma membrane"/>
    <property type="evidence" value="ECO:0007669"/>
    <property type="project" value="UniProtKB-SubCell"/>
</dbReference>
<dbReference type="AlphaFoldDB" id="A0A4P9USD2"/>
<feature type="transmembrane region" description="Helical" evidence="8">
    <location>
        <begin position="274"/>
        <end position="297"/>
    </location>
</feature>
<keyword evidence="3" id="KW-0813">Transport</keyword>
<dbReference type="Proteomes" id="UP000305881">
    <property type="component" value="Chromosome"/>
</dbReference>
<feature type="transmembrane region" description="Helical" evidence="8">
    <location>
        <begin position="84"/>
        <end position="106"/>
    </location>
</feature>
<keyword evidence="4" id="KW-1003">Cell membrane</keyword>
<dbReference type="InterPro" id="IPR036259">
    <property type="entry name" value="MFS_trans_sf"/>
</dbReference>
<feature type="transmembrane region" description="Helical" evidence="8">
    <location>
        <begin position="142"/>
        <end position="159"/>
    </location>
</feature>
<dbReference type="SUPFAM" id="SSF103473">
    <property type="entry name" value="MFS general substrate transporter"/>
    <property type="match status" value="1"/>
</dbReference>
<evidence type="ECO:0000256" key="7">
    <source>
        <dbReference type="ARBA" id="ARBA00023136"/>
    </source>
</evidence>
<keyword evidence="5 8" id="KW-0812">Transmembrane</keyword>
<dbReference type="PROSITE" id="PS50850">
    <property type="entry name" value="MFS"/>
    <property type="match status" value="1"/>
</dbReference>
<evidence type="ECO:0000256" key="1">
    <source>
        <dbReference type="ARBA" id="ARBA00004651"/>
    </source>
</evidence>
<organism evidence="10 11">
    <name type="scientific">Methylotuvimicrobium buryatense</name>
    <name type="common">Methylomicrobium buryatense</name>
    <dbReference type="NCBI Taxonomy" id="95641"/>
    <lineage>
        <taxon>Bacteria</taxon>
        <taxon>Pseudomonadati</taxon>
        <taxon>Pseudomonadota</taxon>
        <taxon>Gammaproteobacteria</taxon>
        <taxon>Methylococcales</taxon>
        <taxon>Methylococcaceae</taxon>
        <taxon>Methylotuvimicrobium</taxon>
    </lineage>
</organism>
<dbReference type="Gene3D" id="1.20.1720.10">
    <property type="entry name" value="Multidrug resistance protein D"/>
    <property type="match status" value="1"/>
</dbReference>
<proteinExistence type="inferred from homology"/>
<feature type="transmembrane region" description="Helical" evidence="8">
    <location>
        <begin position="112"/>
        <end position="130"/>
    </location>
</feature>
<dbReference type="EMBL" id="CP035467">
    <property type="protein sequence ID" value="QCW83430.1"/>
    <property type="molecule type" value="Genomic_DNA"/>
</dbReference>
<evidence type="ECO:0000256" key="5">
    <source>
        <dbReference type="ARBA" id="ARBA00022692"/>
    </source>
</evidence>
<feature type="transmembrane region" description="Helical" evidence="8">
    <location>
        <begin position="171"/>
        <end position="191"/>
    </location>
</feature>
<dbReference type="Gene3D" id="1.20.1250.20">
    <property type="entry name" value="MFS general substrate transporter like domains"/>
    <property type="match status" value="1"/>
</dbReference>
<name>A0A4P9USD2_METBY</name>
<evidence type="ECO:0000259" key="9">
    <source>
        <dbReference type="PROSITE" id="PS50850"/>
    </source>
</evidence>
<accession>A0A4P9USD2</accession>
<dbReference type="GO" id="GO:0022857">
    <property type="term" value="F:transmembrane transporter activity"/>
    <property type="evidence" value="ECO:0007669"/>
    <property type="project" value="InterPro"/>
</dbReference>
<evidence type="ECO:0000256" key="8">
    <source>
        <dbReference type="SAM" id="Phobius"/>
    </source>
</evidence>
<evidence type="ECO:0000313" key="10">
    <source>
        <dbReference type="EMBL" id="QCW83430.1"/>
    </source>
</evidence>
<dbReference type="RefSeq" id="WP_017838692.1">
    <property type="nucleotide sequence ID" value="NZ_CP035467.1"/>
</dbReference>
<dbReference type="OrthoDB" id="9812221at2"/>
<dbReference type="InterPro" id="IPR011701">
    <property type="entry name" value="MFS"/>
</dbReference>
<evidence type="ECO:0000313" key="11">
    <source>
        <dbReference type="Proteomes" id="UP000305881"/>
    </source>
</evidence>
<feature type="transmembrane region" description="Helical" evidence="8">
    <location>
        <begin position="365"/>
        <end position="388"/>
    </location>
</feature>
<comment type="similarity">
    <text evidence="2">Belongs to the major facilitator superfamily. EmrB family.</text>
</comment>
<evidence type="ECO:0000256" key="4">
    <source>
        <dbReference type="ARBA" id="ARBA00022475"/>
    </source>
</evidence>
<keyword evidence="11" id="KW-1185">Reference proteome</keyword>
<keyword evidence="7 8" id="KW-0472">Membrane</keyword>
<feature type="transmembrane region" description="Helical" evidence="8">
    <location>
        <begin position="335"/>
        <end position="353"/>
    </location>
</feature>
<dbReference type="PANTHER" id="PTHR42718">
    <property type="entry name" value="MAJOR FACILITATOR SUPERFAMILY MULTIDRUG TRANSPORTER MFSC"/>
    <property type="match status" value="1"/>
</dbReference>
<keyword evidence="6 8" id="KW-1133">Transmembrane helix</keyword>
<dbReference type="STRING" id="675511.GCA_000341735_00016"/>
<feature type="domain" description="Major facilitator superfamily (MFS) profile" evidence="9">
    <location>
        <begin position="1"/>
        <end position="504"/>
    </location>
</feature>
<sequence>MSIIYAKRLKGWRFVLFNGCLGLSHALVLFNAGAYIAMLPRVAGGLGIPLSYATWTQTDYMIGLALAFPVGGWLSRRIGEYRPFVAAFTVFALASLVCAYSTSFYVYLAGRIVMGFAGGLTLPLGQSLLIKEFPDKRKSMGIGVWSLFTLTPFTFAPPFGGWIADTLGWRWLFWINIPVALTIAGIVGALLYQRGYKPIWRRFDFTGFILIAVILGCLQTILNLGNDWDWTNSPLIDVLIIVMAISLAYWIVWELGARYPFLDIGLFAHRNFTIGALSLFLGFLCFQGLLSMLIVQLQVTLGYSSWLAGLVFLPMAIFAKPMGGLFHEIIKRFDARLLASFNLLGFAATYFWLSRFDAVDAYAELFWPKLLEGICLGSFFVPLTALMLHGLPPERQWRAVELAGLMRIAAGAFGITLQTIIIYQRKPQHMTRIAEVLTPLSPRYDQAMEPLLATGLSERQAFIKLAKIAERESVLNAMNDAYWLAGCLFVGLSILVWLAYPTRQPAKPTTARALRRKAQEALSEGP</sequence>
<dbReference type="InterPro" id="IPR020846">
    <property type="entry name" value="MFS_dom"/>
</dbReference>
<gene>
    <name evidence="10" type="ORF">EQU24_15160</name>
</gene>
<dbReference type="KEGG" id="mbur:EQU24_15160"/>
<feature type="transmembrane region" description="Helical" evidence="8">
    <location>
        <begin position="481"/>
        <end position="500"/>
    </location>
</feature>
<dbReference type="InterPro" id="IPR004638">
    <property type="entry name" value="EmrB-like"/>
</dbReference>
<feature type="transmembrane region" description="Helical" evidence="8">
    <location>
        <begin position="234"/>
        <end position="253"/>
    </location>
</feature>
<dbReference type="Pfam" id="PF07690">
    <property type="entry name" value="MFS_1"/>
    <property type="match status" value="1"/>
</dbReference>